<dbReference type="Proteomes" id="UP000240971">
    <property type="component" value="Unassembled WGS sequence"/>
</dbReference>
<evidence type="ECO:0000256" key="1">
    <source>
        <dbReference type="ARBA" id="ARBA00007401"/>
    </source>
</evidence>
<keyword evidence="2 6" id="KW-0378">Hydrolase</keyword>
<evidence type="ECO:0000259" key="5">
    <source>
        <dbReference type="Pfam" id="PF02837"/>
    </source>
</evidence>
<dbReference type="EMBL" id="PYAW01000009">
    <property type="protein sequence ID" value="PSL43068.1"/>
    <property type="molecule type" value="Genomic_DNA"/>
</dbReference>
<dbReference type="InterPro" id="IPR017853">
    <property type="entry name" value="GH"/>
</dbReference>
<evidence type="ECO:0000256" key="2">
    <source>
        <dbReference type="ARBA" id="ARBA00022801"/>
    </source>
</evidence>
<dbReference type="PANTHER" id="PTHR42732">
    <property type="entry name" value="BETA-GALACTOSIDASE"/>
    <property type="match status" value="1"/>
</dbReference>
<evidence type="ECO:0000313" key="6">
    <source>
        <dbReference type="EMBL" id="PSL43068.1"/>
    </source>
</evidence>
<dbReference type="Gene3D" id="2.60.120.260">
    <property type="entry name" value="Galactose-binding domain-like"/>
    <property type="match status" value="1"/>
</dbReference>
<accession>A0A2P8HA21</accession>
<dbReference type="InterPro" id="IPR006104">
    <property type="entry name" value="Glyco_hydro_2_N"/>
</dbReference>
<proteinExistence type="inferred from homology"/>
<dbReference type="InterPro" id="IPR008979">
    <property type="entry name" value="Galactose-bd-like_sf"/>
</dbReference>
<reference evidence="6 7" key="1">
    <citation type="submission" date="2018-03" db="EMBL/GenBank/DDBJ databases">
        <title>Genomic Encyclopedia of Archaeal and Bacterial Type Strains, Phase II (KMG-II): from individual species to whole genera.</title>
        <authorList>
            <person name="Goeker M."/>
        </authorList>
    </citation>
    <scope>NUCLEOTIDE SEQUENCE [LARGE SCALE GENOMIC DNA]</scope>
    <source>
        <strain evidence="6 7">DSM 24859</strain>
    </source>
</reference>
<evidence type="ECO:0000313" key="7">
    <source>
        <dbReference type="Proteomes" id="UP000240971"/>
    </source>
</evidence>
<dbReference type="Gene3D" id="2.60.40.10">
    <property type="entry name" value="Immunoglobulins"/>
    <property type="match status" value="1"/>
</dbReference>
<dbReference type="RefSeq" id="WP_106531162.1">
    <property type="nucleotide sequence ID" value="NZ_PYAW01000009.1"/>
</dbReference>
<evidence type="ECO:0000256" key="3">
    <source>
        <dbReference type="ARBA" id="ARBA00023295"/>
    </source>
</evidence>
<keyword evidence="7" id="KW-1185">Reference proteome</keyword>
<dbReference type="SUPFAM" id="SSF49785">
    <property type="entry name" value="Galactose-binding domain-like"/>
    <property type="match status" value="1"/>
</dbReference>
<dbReference type="InterPro" id="IPR006102">
    <property type="entry name" value="Ig-like_GH2"/>
</dbReference>
<dbReference type="GO" id="GO:0004553">
    <property type="term" value="F:hydrolase activity, hydrolyzing O-glycosyl compounds"/>
    <property type="evidence" value="ECO:0007669"/>
    <property type="project" value="InterPro"/>
</dbReference>
<organism evidence="6 7">
    <name type="scientific">Chitinophaga niastensis</name>
    <dbReference type="NCBI Taxonomy" id="536980"/>
    <lineage>
        <taxon>Bacteria</taxon>
        <taxon>Pseudomonadati</taxon>
        <taxon>Bacteroidota</taxon>
        <taxon>Chitinophagia</taxon>
        <taxon>Chitinophagales</taxon>
        <taxon>Chitinophagaceae</taxon>
        <taxon>Chitinophaga</taxon>
    </lineage>
</organism>
<dbReference type="Pfam" id="PF00703">
    <property type="entry name" value="Glyco_hydro_2"/>
    <property type="match status" value="1"/>
</dbReference>
<gene>
    <name evidence="6" type="ORF">CLV51_10962</name>
</gene>
<dbReference type="SUPFAM" id="SSF51445">
    <property type="entry name" value="(Trans)glycosidases"/>
    <property type="match status" value="1"/>
</dbReference>
<protein>
    <submittedName>
        <fullName evidence="6">Glycosyl hydrolase family 2</fullName>
    </submittedName>
</protein>
<feature type="domain" description="Glycosyl hydrolases family 2 sugar binding" evidence="5">
    <location>
        <begin position="46"/>
        <end position="164"/>
    </location>
</feature>
<keyword evidence="3" id="KW-0326">Glycosidase</keyword>
<dbReference type="Pfam" id="PF02837">
    <property type="entry name" value="Glyco_hydro_2_N"/>
    <property type="match status" value="1"/>
</dbReference>
<dbReference type="PANTHER" id="PTHR42732:SF1">
    <property type="entry name" value="BETA-MANNOSIDASE"/>
    <property type="match status" value="1"/>
</dbReference>
<dbReference type="Gene3D" id="3.20.20.80">
    <property type="entry name" value="Glycosidases"/>
    <property type="match status" value="1"/>
</dbReference>
<dbReference type="InterPro" id="IPR013783">
    <property type="entry name" value="Ig-like_fold"/>
</dbReference>
<comment type="caution">
    <text evidence="6">The sequence shown here is derived from an EMBL/GenBank/DDBJ whole genome shotgun (WGS) entry which is preliminary data.</text>
</comment>
<sequence>MSPSSISVKTSKQYLTKQSFALLLRTAFLCWIFFGTSGLKAADTLSLAGKWAFQADPEEEGLAQNWANKTLTGSIMLPGSTDEIGIGNQYPIYKWSNMPKAAGYPDSIDIGSFTRIHKYIGIAWYQREIEIPASWKGKHITLTLERVLWSSRIFIDGRETGKSVDYLSTPHIHSIGALTPGKHTLTIRIDNREIYSIGKAGHSYCNHMQSIWNGVAGRMELTAREMVAPVFIRVFPSFKDRRINVATTLQNDSHKNIFCPISIVIREKKSGKVVANYQAAIEVRVGSSVHQQEIYLSATPLPWDEFTPNLYTVEVSIYKKNASQKIVTDVGFRDIGSNGTHITVNGKSSFIRFSHEGMHFPLTGYPATDIAYWLRVFKVYKDHGLNGVRFHSCTPPEAAFQAADQLGLYLQVEFFWQDSWMGNPSVFGTGKNKELDAFACREFRNALDAYGNHPSMMLVLYGNELGVDFKLCSKWLGEEKAYDPRHLYAVGAAHEVTPNDDFVEYGDKAYDKKTTASNDWDYQSYYTSEGYTYSAPAIKRGTKPDFVHEMGQQVVHPLWSEIESYKKGPFRLCNLAYFRELASRSGVDKQDTIFQKASGQMNRIFMKSDIEANLRSADAAGYSMLSMVDYPGQGEAYVGWVDACYKQKNFLTSEKYRQYGGHTVPLIRTPKFVWQHGETFHAEVEIANYGPADLVNKELMWRFKDEKGKTVAQGILATTTIPQGSLTAVGEIETLLTCRNDKGEHLNLTLSLKNTDYHNEWDIWVLPEIPVEKGFPANVIITTKIDEALAALKKRQSVLLFANKLGDITNTMYCRFKPVFWSAVWFTDDYCQTLGAVINQQHPSLDRFPTNDVMDWQWLDVFEIQGHGFNLQGLPLNYQPIIQPVNDFHFGNKLGLLFELKTKDNGKLLVCGFNLTDDLEHRPAARQLKHSLLSYVSSARFNPMQEVTETWLSQTFADNYAPIAKPAEFENAFLYVKAGSHHPLVKGNTAWNTDVDAVVKDGGYDYKVVCDGVWKDENGAAWYANDNLHIEIMVASQKRMRLKVKLHDWNQQGCACVVTCEDHSPVTVENQTGGKWVTFPITRENCLDGKLILDIKKKSGTNIMVTDIALTPGE</sequence>
<dbReference type="InterPro" id="IPR051913">
    <property type="entry name" value="GH2_Domain-Containing"/>
</dbReference>
<dbReference type="SUPFAM" id="SSF49303">
    <property type="entry name" value="beta-Galactosidase/glucuronidase domain"/>
    <property type="match status" value="1"/>
</dbReference>
<name>A0A2P8HA21_CHINA</name>
<evidence type="ECO:0000259" key="4">
    <source>
        <dbReference type="Pfam" id="PF00703"/>
    </source>
</evidence>
<dbReference type="InterPro" id="IPR036156">
    <property type="entry name" value="Beta-gal/glucu_dom_sf"/>
</dbReference>
<dbReference type="AlphaFoldDB" id="A0A2P8HA21"/>
<dbReference type="OrthoDB" id="9814867at2"/>
<feature type="domain" description="Glycoside hydrolase family 2 immunoglobulin-like beta-sandwich" evidence="4">
    <location>
        <begin position="239"/>
        <end position="333"/>
    </location>
</feature>
<comment type="similarity">
    <text evidence="1">Belongs to the glycosyl hydrolase 2 family.</text>
</comment>
<dbReference type="GO" id="GO:0005975">
    <property type="term" value="P:carbohydrate metabolic process"/>
    <property type="evidence" value="ECO:0007669"/>
    <property type="project" value="InterPro"/>
</dbReference>